<keyword evidence="1" id="KW-0732">Signal</keyword>
<name>A0A839UCX7_9HYPH</name>
<evidence type="ECO:0008006" key="4">
    <source>
        <dbReference type="Google" id="ProtNLM"/>
    </source>
</evidence>
<dbReference type="AlphaFoldDB" id="A0A839UCX7"/>
<keyword evidence="3" id="KW-1185">Reference proteome</keyword>
<proteinExistence type="predicted"/>
<gene>
    <name evidence="2" type="ORF">FHS21_005344</name>
</gene>
<dbReference type="RefSeq" id="WP_183664774.1">
    <property type="nucleotide sequence ID" value="NZ_JACHXN010000024.1"/>
</dbReference>
<dbReference type="Proteomes" id="UP000554520">
    <property type="component" value="Unassembled WGS sequence"/>
</dbReference>
<organism evidence="2 3">
    <name type="scientific">Phyllobacterium trifolii</name>
    <dbReference type="NCBI Taxonomy" id="300193"/>
    <lineage>
        <taxon>Bacteria</taxon>
        <taxon>Pseudomonadati</taxon>
        <taxon>Pseudomonadota</taxon>
        <taxon>Alphaproteobacteria</taxon>
        <taxon>Hyphomicrobiales</taxon>
        <taxon>Phyllobacteriaceae</taxon>
        <taxon>Phyllobacterium</taxon>
    </lineage>
</organism>
<comment type="caution">
    <text evidence="2">The sequence shown here is derived from an EMBL/GenBank/DDBJ whole genome shotgun (WGS) entry which is preliminary data.</text>
</comment>
<reference evidence="2 3" key="1">
    <citation type="submission" date="2020-08" db="EMBL/GenBank/DDBJ databases">
        <title>Genomic Encyclopedia of Type Strains, Phase III (KMG-III): the genomes of soil and plant-associated and newly described type strains.</title>
        <authorList>
            <person name="Whitman W."/>
        </authorList>
    </citation>
    <scope>NUCLEOTIDE SEQUENCE [LARGE SCALE GENOMIC DNA]</scope>
    <source>
        <strain evidence="2 3">CECT 7015</strain>
    </source>
</reference>
<evidence type="ECO:0000256" key="1">
    <source>
        <dbReference type="SAM" id="SignalP"/>
    </source>
</evidence>
<feature type="chain" id="PRO_5032653840" description="PepSY domain-containing protein" evidence="1">
    <location>
        <begin position="25"/>
        <end position="91"/>
    </location>
</feature>
<sequence>MNRPITALLALVLAISLHSPVAFAEVDSAAQLATINKIIRGEGKPGETATAKNGEVIYTVLLGGIVEIRNLRYNTVQRFSTIKPNDNNRSK</sequence>
<accession>A0A839UCX7</accession>
<feature type="signal peptide" evidence="1">
    <location>
        <begin position="1"/>
        <end position="24"/>
    </location>
</feature>
<evidence type="ECO:0000313" key="2">
    <source>
        <dbReference type="EMBL" id="MBB3148896.1"/>
    </source>
</evidence>
<evidence type="ECO:0000313" key="3">
    <source>
        <dbReference type="Proteomes" id="UP000554520"/>
    </source>
</evidence>
<dbReference type="EMBL" id="JACHXN010000024">
    <property type="protein sequence ID" value="MBB3148896.1"/>
    <property type="molecule type" value="Genomic_DNA"/>
</dbReference>
<protein>
    <recommendedName>
        <fullName evidence="4">PepSY domain-containing protein</fullName>
    </recommendedName>
</protein>